<evidence type="ECO:0000256" key="4">
    <source>
        <dbReference type="PROSITE-ProRule" id="PRU00510"/>
    </source>
</evidence>
<gene>
    <name evidence="6" type="ORF">C8N32_10233</name>
</gene>
<dbReference type="GO" id="GO:0008270">
    <property type="term" value="F:zinc ion binding"/>
    <property type="evidence" value="ECO:0007669"/>
    <property type="project" value="UniProtKB-KW"/>
</dbReference>
<dbReference type="InterPro" id="IPR020458">
    <property type="entry name" value="Znf_DskA_TraR_CS"/>
</dbReference>
<evidence type="ECO:0000259" key="5">
    <source>
        <dbReference type="Pfam" id="PF01258"/>
    </source>
</evidence>
<dbReference type="PANTHER" id="PTHR33823">
    <property type="entry name" value="RNA POLYMERASE-BINDING TRANSCRIPTION FACTOR DKSA-RELATED"/>
    <property type="match status" value="1"/>
</dbReference>
<dbReference type="Pfam" id="PF01258">
    <property type="entry name" value="zf-dskA_traR"/>
    <property type="match status" value="1"/>
</dbReference>
<proteinExistence type="predicted"/>
<comment type="caution">
    <text evidence="6">The sequence shown here is derived from an EMBL/GenBank/DDBJ whole genome shotgun (WGS) entry which is preliminary data.</text>
</comment>
<protein>
    <submittedName>
        <fullName evidence="6">TraR/DksA family transcriptional regulator</fullName>
    </submittedName>
</protein>
<evidence type="ECO:0000256" key="1">
    <source>
        <dbReference type="ARBA" id="ARBA00022723"/>
    </source>
</evidence>
<evidence type="ECO:0000256" key="2">
    <source>
        <dbReference type="ARBA" id="ARBA00022771"/>
    </source>
</evidence>
<feature type="zinc finger region" description="dksA C4-type" evidence="4">
    <location>
        <begin position="85"/>
        <end position="109"/>
    </location>
</feature>
<dbReference type="PROSITE" id="PS51128">
    <property type="entry name" value="ZF_DKSA_2"/>
    <property type="match status" value="1"/>
</dbReference>
<dbReference type="PANTHER" id="PTHR33823:SF4">
    <property type="entry name" value="GENERAL STRESS PROTEIN 16O"/>
    <property type="match status" value="1"/>
</dbReference>
<reference evidence="6 7" key="1">
    <citation type="submission" date="2018-04" db="EMBL/GenBank/DDBJ databases">
        <title>Genomic Encyclopedia of Archaeal and Bacterial Type Strains, Phase II (KMG-II): from individual species to whole genera.</title>
        <authorList>
            <person name="Goeker M."/>
        </authorList>
    </citation>
    <scope>NUCLEOTIDE SEQUENCE [LARGE SCALE GENOMIC DNA]</scope>
    <source>
        <strain evidence="6 7">DSM 18064</strain>
    </source>
</reference>
<keyword evidence="2" id="KW-0863">Zinc-finger</keyword>
<organism evidence="6 7">
    <name type="scientific">Rhodovulum imhoffii</name>
    <dbReference type="NCBI Taxonomy" id="365340"/>
    <lineage>
        <taxon>Bacteria</taxon>
        <taxon>Pseudomonadati</taxon>
        <taxon>Pseudomonadota</taxon>
        <taxon>Alphaproteobacteria</taxon>
        <taxon>Rhodobacterales</taxon>
        <taxon>Paracoccaceae</taxon>
        <taxon>Rhodovulum</taxon>
    </lineage>
</organism>
<evidence type="ECO:0000313" key="6">
    <source>
        <dbReference type="EMBL" id="PTN03512.1"/>
    </source>
</evidence>
<dbReference type="Proteomes" id="UP000243859">
    <property type="component" value="Unassembled WGS sequence"/>
</dbReference>
<dbReference type="OrthoDB" id="1121111at2"/>
<evidence type="ECO:0000256" key="3">
    <source>
        <dbReference type="ARBA" id="ARBA00022833"/>
    </source>
</evidence>
<feature type="domain" description="Zinc finger DksA/TraR C4-type" evidence="5">
    <location>
        <begin position="81"/>
        <end position="111"/>
    </location>
</feature>
<dbReference type="InterPro" id="IPR000962">
    <property type="entry name" value="Znf_DskA_TraR"/>
</dbReference>
<dbReference type="RefSeq" id="WP_107890804.1">
    <property type="nucleotide sequence ID" value="NZ_NHSI01000055.1"/>
</dbReference>
<dbReference type="AlphaFoldDB" id="A0A2T5BVA0"/>
<name>A0A2T5BVA0_9RHOB</name>
<keyword evidence="3" id="KW-0862">Zinc</keyword>
<accession>A0A2T5BVA0</accession>
<dbReference type="Gene3D" id="1.20.120.910">
    <property type="entry name" value="DksA, coiled-coil domain"/>
    <property type="match status" value="1"/>
</dbReference>
<dbReference type="PROSITE" id="PS01102">
    <property type="entry name" value="ZF_DKSA_1"/>
    <property type="match status" value="1"/>
</dbReference>
<dbReference type="SUPFAM" id="SSF57716">
    <property type="entry name" value="Glucocorticoid receptor-like (DNA-binding domain)"/>
    <property type="match status" value="1"/>
</dbReference>
<sequence length="112" mass="12489">MNEALLSAFRKRLEKELAALHEETRTGAYGARPVTLDQQSVGRLSRMDAMQQQAMAKATQARRKTQVRRIQAALTRLKEEEFGYCSECGEKIALARLEFDPTIPTCIGCAAS</sequence>
<evidence type="ECO:0000313" key="7">
    <source>
        <dbReference type="Proteomes" id="UP000243859"/>
    </source>
</evidence>
<keyword evidence="1" id="KW-0479">Metal-binding</keyword>
<dbReference type="EMBL" id="QAAA01000002">
    <property type="protein sequence ID" value="PTN03512.1"/>
    <property type="molecule type" value="Genomic_DNA"/>
</dbReference>
<keyword evidence="7" id="KW-1185">Reference proteome</keyword>